<feature type="domain" description="N-acetyltransferase" evidence="2">
    <location>
        <begin position="4"/>
        <end position="153"/>
    </location>
</feature>
<proteinExistence type="predicted"/>
<dbReference type="InterPro" id="IPR050769">
    <property type="entry name" value="NAT_camello-type"/>
</dbReference>
<protein>
    <submittedName>
        <fullName evidence="3">GNAT family acetyltransferase</fullName>
    </submittedName>
</protein>
<dbReference type="SUPFAM" id="SSF55729">
    <property type="entry name" value="Acyl-CoA N-acyltransferases (Nat)"/>
    <property type="match status" value="1"/>
</dbReference>
<dbReference type="PROSITE" id="PS51186">
    <property type="entry name" value="GNAT"/>
    <property type="match status" value="1"/>
</dbReference>
<accession>A0A0P7XQS3</accession>
<dbReference type="eggNOG" id="COG0456">
    <property type="taxonomic scope" value="Bacteria"/>
</dbReference>
<name>A0A0P7XQS3_9BACT</name>
<sequence>MQNLEIIPFQAKLQPEFEAINREWVEELFSLEPFDIAQLQSPQETIIEKGGAIYFAKMGEQILGTLGLSKIDEHSFELIKMGVKKSAQGKGVGMFLGQQALNKAKEMGANKVVLYTHTKLQAALKIYQKLGFKEVPVRDGKYCRCDLMMEVDV</sequence>
<dbReference type="STRING" id="1305737.GCA_000526355_00555"/>
<dbReference type="Pfam" id="PF00583">
    <property type="entry name" value="Acetyltransf_1"/>
    <property type="match status" value="1"/>
</dbReference>
<reference evidence="3 4" key="1">
    <citation type="submission" date="2015-09" db="EMBL/GenBank/DDBJ databases">
        <title>Identification and resolution of microdiversity through metagenomic sequencing of parallel consortia.</title>
        <authorList>
            <person name="Nelson W.C."/>
            <person name="Romine M.F."/>
            <person name="Lindemann S.R."/>
        </authorList>
    </citation>
    <scope>NUCLEOTIDE SEQUENCE [LARGE SCALE GENOMIC DNA]</scope>
    <source>
        <strain evidence="3">HL-49</strain>
    </source>
</reference>
<dbReference type="GO" id="GO:0008080">
    <property type="term" value="F:N-acetyltransferase activity"/>
    <property type="evidence" value="ECO:0007669"/>
    <property type="project" value="InterPro"/>
</dbReference>
<evidence type="ECO:0000313" key="3">
    <source>
        <dbReference type="EMBL" id="KPQ19343.1"/>
    </source>
</evidence>
<evidence type="ECO:0000259" key="2">
    <source>
        <dbReference type="PROSITE" id="PS51186"/>
    </source>
</evidence>
<gene>
    <name evidence="3" type="ORF">HLUCCX10_02940</name>
</gene>
<dbReference type="InterPro" id="IPR000182">
    <property type="entry name" value="GNAT_dom"/>
</dbReference>
<dbReference type="InterPro" id="IPR016181">
    <property type="entry name" value="Acyl_CoA_acyltransferase"/>
</dbReference>
<dbReference type="AlphaFoldDB" id="A0A0P7XQS3"/>
<dbReference type="Proteomes" id="UP000050421">
    <property type="component" value="Unassembled WGS sequence"/>
</dbReference>
<evidence type="ECO:0000256" key="1">
    <source>
        <dbReference type="ARBA" id="ARBA00022679"/>
    </source>
</evidence>
<dbReference type="Gene3D" id="3.40.630.30">
    <property type="match status" value="1"/>
</dbReference>
<dbReference type="PANTHER" id="PTHR13947">
    <property type="entry name" value="GNAT FAMILY N-ACETYLTRANSFERASE"/>
    <property type="match status" value="1"/>
</dbReference>
<evidence type="ECO:0000313" key="4">
    <source>
        <dbReference type="Proteomes" id="UP000050421"/>
    </source>
</evidence>
<comment type="caution">
    <text evidence="3">The sequence shown here is derived from an EMBL/GenBank/DDBJ whole genome shotgun (WGS) entry which is preliminary data.</text>
</comment>
<dbReference type="EMBL" id="LJXT01000011">
    <property type="protein sequence ID" value="KPQ19343.1"/>
    <property type="molecule type" value="Genomic_DNA"/>
</dbReference>
<dbReference type="OrthoDB" id="1431064at2"/>
<dbReference type="CDD" id="cd04301">
    <property type="entry name" value="NAT_SF"/>
    <property type="match status" value="1"/>
</dbReference>
<dbReference type="PANTHER" id="PTHR13947:SF37">
    <property type="entry name" value="LD18367P"/>
    <property type="match status" value="1"/>
</dbReference>
<keyword evidence="1 3" id="KW-0808">Transferase</keyword>
<organism evidence="3 4">
    <name type="scientific">Algoriphagus marincola HL-49</name>
    <dbReference type="NCBI Taxonomy" id="1305737"/>
    <lineage>
        <taxon>Bacteria</taxon>
        <taxon>Pseudomonadati</taxon>
        <taxon>Bacteroidota</taxon>
        <taxon>Cytophagia</taxon>
        <taxon>Cytophagales</taxon>
        <taxon>Cyclobacteriaceae</taxon>
        <taxon>Algoriphagus</taxon>
    </lineage>
</organism>
<dbReference type="PATRIC" id="fig|1305737.6.peg.1258"/>